<organism evidence="3 4">
    <name type="scientific">Paractinoplanes atraurantiacus</name>
    <dbReference type="NCBI Taxonomy" id="1036182"/>
    <lineage>
        <taxon>Bacteria</taxon>
        <taxon>Bacillati</taxon>
        <taxon>Actinomycetota</taxon>
        <taxon>Actinomycetes</taxon>
        <taxon>Micromonosporales</taxon>
        <taxon>Micromonosporaceae</taxon>
        <taxon>Paractinoplanes</taxon>
    </lineage>
</organism>
<keyword evidence="4" id="KW-1185">Reference proteome</keyword>
<dbReference type="OrthoDB" id="5185819at2"/>
<gene>
    <name evidence="3" type="ORF">SAMN05421748_10493</name>
</gene>
<comment type="similarity">
    <text evidence="1">Belongs to the AHA1 family.</text>
</comment>
<dbReference type="Pfam" id="PF08327">
    <property type="entry name" value="AHSA1"/>
    <property type="match status" value="1"/>
</dbReference>
<reference evidence="3 4" key="1">
    <citation type="submission" date="2017-09" db="EMBL/GenBank/DDBJ databases">
        <authorList>
            <person name="Ehlers B."/>
            <person name="Leendertz F.H."/>
        </authorList>
    </citation>
    <scope>NUCLEOTIDE SEQUENCE [LARGE SCALE GENOMIC DNA]</scope>
    <source>
        <strain evidence="3 4">CGMCC 4.6857</strain>
    </source>
</reference>
<dbReference type="Gene3D" id="3.30.530.20">
    <property type="match status" value="1"/>
</dbReference>
<dbReference type="AlphaFoldDB" id="A0A285HBR0"/>
<feature type="domain" description="Activator of Hsp90 ATPase homologue 1/2-like C-terminal" evidence="2">
    <location>
        <begin position="21"/>
        <end position="152"/>
    </location>
</feature>
<dbReference type="InterPro" id="IPR013538">
    <property type="entry name" value="ASHA1/2-like_C"/>
</dbReference>
<name>A0A285HBR0_9ACTN</name>
<sequence length="157" mass="17242">MTLDVSAPGDRDIVLTRAFAAAPARVFAAWTQPALLTRWYGARGWNLVECEIDLRVGGAYRFVSEGPAGNRMTQRGTYRVVDPPHRLLHTERFDDQSYPGDTLISHEFRAEGAGTVLTTIVRYATPAGRERALSYPMARGIGEGFERLDALLTGGTS</sequence>
<dbReference type="SUPFAM" id="SSF55961">
    <property type="entry name" value="Bet v1-like"/>
    <property type="match status" value="1"/>
</dbReference>
<proteinExistence type="inferred from homology"/>
<protein>
    <submittedName>
        <fullName evidence="3">Uncharacterized conserved protein YndB, AHSA1/START domain</fullName>
    </submittedName>
</protein>
<accession>A0A285HBR0</accession>
<dbReference type="InterPro" id="IPR023393">
    <property type="entry name" value="START-like_dom_sf"/>
</dbReference>
<dbReference type="EMBL" id="OBDY01000004">
    <property type="protein sequence ID" value="SNY33179.1"/>
    <property type="molecule type" value="Genomic_DNA"/>
</dbReference>
<dbReference type="RefSeq" id="WP_097320002.1">
    <property type="nucleotide sequence ID" value="NZ_OBDY01000004.1"/>
</dbReference>
<evidence type="ECO:0000313" key="4">
    <source>
        <dbReference type="Proteomes" id="UP000219612"/>
    </source>
</evidence>
<evidence type="ECO:0000256" key="1">
    <source>
        <dbReference type="ARBA" id="ARBA00006817"/>
    </source>
</evidence>
<dbReference type="Proteomes" id="UP000219612">
    <property type="component" value="Unassembled WGS sequence"/>
</dbReference>
<evidence type="ECO:0000313" key="3">
    <source>
        <dbReference type="EMBL" id="SNY33179.1"/>
    </source>
</evidence>
<evidence type="ECO:0000259" key="2">
    <source>
        <dbReference type="Pfam" id="PF08327"/>
    </source>
</evidence>